<comment type="caution">
    <text evidence="4">The sequence shown here is derived from an EMBL/GenBank/DDBJ whole genome shotgun (WGS) entry which is preliminary data.</text>
</comment>
<dbReference type="AlphaFoldDB" id="A0AAD5SK47"/>
<feature type="domain" description="Enoyl reductase (ER)" evidence="3">
    <location>
        <begin position="11"/>
        <end position="333"/>
    </location>
</feature>
<keyword evidence="5" id="KW-1185">Reference proteome</keyword>
<dbReference type="InterPro" id="IPR036291">
    <property type="entry name" value="NAD(P)-bd_dom_sf"/>
</dbReference>
<dbReference type="SUPFAM" id="SSF51735">
    <property type="entry name" value="NAD(P)-binding Rossmann-fold domains"/>
    <property type="match status" value="1"/>
</dbReference>
<gene>
    <name evidence="4" type="ORF">HK097_006981</name>
</gene>
<dbReference type="Pfam" id="PF00107">
    <property type="entry name" value="ADH_zinc_N"/>
    <property type="match status" value="1"/>
</dbReference>
<dbReference type="InterPro" id="IPR013154">
    <property type="entry name" value="ADH-like_N"/>
</dbReference>
<organism evidence="4 5">
    <name type="scientific">Rhizophlyctis rosea</name>
    <dbReference type="NCBI Taxonomy" id="64517"/>
    <lineage>
        <taxon>Eukaryota</taxon>
        <taxon>Fungi</taxon>
        <taxon>Fungi incertae sedis</taxon>
        <taxon>Chytridiomycota</taxon>
        <taxon>Chytridiomycota incertae sedis</taxon>
        <taxon>Chytridiomycetes</taxon>
        <taxon>Rhizophlyctidales</taxon>
        <taxon>Rhizophlyctidaceae</taxon>
        <taxon>Rhizophlyctis</taxon>
    </lineage>
</organism>
<dbReference type="Gene3D" id="3.40.50.720">
    <property type="entry name" value="NAD(P)-binding Rossmann-like Domain"/>
    <property type="match status" value="1"/>
</dbReference>
<dbReference type="InterPro" id="IPR011032">
    <property type="entry name" value="GroES-like_sf"/>
</dbReference>
<name>A0AAD5SK47_9FUNG</name>
<dbReference type="EMBL" id="JADGJD010000334">
    <property type="protein sequence ID" value="KAJ3052018.1"/>
    <property type="molecule type" value="Genomic_DNA"/>
</dbReference>
<sequence length="335" mass="35563">MPVAARIHKFGDPSTIKIDDVPKPTAGPGQVVVHVRLRPVNPSDYLSISGEYPGFTPKEFPAVPGLEGYGVIDTIGEGVTSVQPGQRVVPFFLNAKNGDGSWQEYVVLPEQAVMPIPDFVTDEAAAQLIVNPLAVLGMLKELNAPEGSYIAQNAAGSVLGRLLIQIASHRNLKTVNVVRRAVQVPELKALGADIVVSTEGKTIEQVSVEIKDALTDAEIHGAIDAVAGEGTELSTKIVKDGGKVLLYGVLEGLKASISASDLLFRNLTVKGFWLSTLLATLSQEELGGFIGEYIGLLAQGVVRPFSGEVFDLKDAFKAVQKSVEVGRGGKVFLRS</sequence>
<dbReference type="SMART" id="SM00829">
    <property type="entry name" value="PKS_ER"/>
    <property type="match status" value="1"/>
</dbReference>
<evidence type="ECO:0000256" key="1">
    <source>
        <dbReference type="ARBA" id="ARBA00022857"/>
    </source>
</evidence>
<keyword evidence="2" id="KW-0560">Oxidoreductase</keyword>
<evidence type="ECO:0000313" key="5">
    <source>
        <dbReference type="Proteomes" id="UP001212841"/>
    </source>
</evidence>
<evidence type="ECO:0000313" key="4">
    <source>
        <dbReference type="EMBL" id="KAJ3052018.1"/>
    </source>
</evidence>
<dbReference type="GO" id="GO:0016651">
    <property type="term" value="F:oxidoreductase activity, acting on NAD(P)H"/>
    <property type="evidence" value="ECO:0007669"/>
    <property type="project" value="TreeGrafter"/>
</dbReference>
<dbReference type="InterPro" id="IPR013149">
    <property type="entry name" value="ADH-like_C"/>
</dbReference>
<reference evidence="4" key="1">
    <citation type="submission" date="2020-05" db="EMBL/GenBank/DDBJ databases">
        <title>Phylogenomic resolution of chytrid fungi.</title>
        <authorList>
            <person name="Stajich J.E."/>
            <person name="Amses K."/>
            <person name="Simmons R."/>
            <person name="Seto K."/>
            <person name="Myers J."/>
            <person name="Bonds A."/>
            <person name="Quandt C.A."/>
            <person name="Barry K."/>
            <person name="Liu P."/>
            <person name="Grigoriev I."/>
            <person name="Longcore J.E."/>
            <person name="James T.Y."/>
        </authorList>
    </citation>
    <scope>NUCLEOTIDE SEQUENCE</scope>
    <source>
        <strain evidence="4">JEL0318</strain>
    </source>
</reference>
<accession>A0AAD5SK47</accession>
<protein>
    <recommendedName>
        <fullName evidence="3">Enoyl reductase (ER) domain-containing protein</fullName>
    </recommendedName>
</protein>
<dbReference type="Pfam" id="PF08240">
    <property type="entry name" value="ADH_N"/>
    <property type="match status" value="1"/>
</dbReference>
<keyword evidence="1" id="KW-0521">NADP</keyword>
<dbReference type="Proteomes" id="UP001212841">
    <property type="component" value="Unassembled WGS sequence"/>
</dbReference>
<dbReference type="CDD" id="cd05282">
    <property type="entry name" value="ETR_like"/>
    <property type="match status" value="1"/>
</dbReference>
<dbReference type="Gene3D" id="3.90.180.10">
    <property type="entry name" value="Medium-chain alcohol dehydrogenases, catalytic domain"/>
    <property type="match status" value="1"/>
</dbReference>
<evidence type="ECO:0000259" key="3">
    <source>
        <dbReference type="SMART" id="SM00829"/>
    </source>
</evidence>
<dbReference type="PANTHER" id="PTHR48106">
    <property type="entry name" value="QUINONE OXIDOREDUCTASE PIG3-RELATED"/>
    <property type="match status" value="1"/>
</dbReference>
<dbReference type="SUPFAM" id="SSF50129">
    <property type="entry name" value="GroES-like"/>
    <property type="match status" value="1"/>
</dbReference>
<dbReference type="PANTHER" id="PTHR48106:SF2">
    <property type="entry name" value="ZN2+-BINDING DEHYDROGENASE"/>
    <property type="match status" value="1"/>
</dbReference>
<dbReference type="GO" id="GO:0070402">
    <property type="term" value="F:NADPH binding"/>
    <property type="evidence" value="ECO:0007669"/>
    <property type="project" value="TreeGrafter"/>
</dbReference>
<proteinExistence type="predicted"/>
<dbReference type="InterPro" id="IPR020843">
    <property type="entry name" value="ER"/>
</dbReference>
<evidence type="ECO:0000256" key="2">
    <source>
        <dbReference type="ARBA" id="ARBA00023002"/>
    </source>
</evidence>